<sequence>MNDISLAYKQDRFGNNLDARIVWKDELSSVPKPVVLVLHAGGLIVGNSNILPKPQIDYLLSLERSFVMVVPEYRLAPQADGKTSYQDCIDAYDWILSSLSKTMSLEHSVQLDVNSISTLGHSIGGTLAMHVASLRAVKAVTALYPSLSLADTTASAHLPTSAPPFGNMPDYTPTDEEWAAISPDNIEISNCPLALPGSIPAPRNRWQMQIIRKGQWMSTICPDGDFAALDPLTRLGDDWPSTLIVQGEDDNIPGSSLALAERTITDMKIHGVKQARLVSVKGATHMFDLMPAVGTTDLGEKWQAVKEGLDHLSKHA</sequence>
<dbReference type="OrthoDB" id="19653at2759"/>
<dbReference type="InterPro" id="IPR013094">
    <property type="entry name" value="AB_hydrolase_3"/>
</dbReference>
<dbReference type="Proteomes" id="UP000799441">
    <property type="component" value="Unassembled WGS sequence"/>
</dbReference>
<evidence type="ECO:0000259" key="1">
    <source>
        <dbReference type="Pfam" id="PF07859"/>
    </source>
</evidence>
<dbReference type="AlphaFoldDB" id="A0A9P4Q0Q3"/>
<evidence type="ECO:0000313" key="2">
    <source>
        <dbReference type="EMBL" id="KAF2716231.1"/>
    </source>
</evidence>
<feature type="domain" description="Alpha/beta hydrolase fold-3" evidence="1">
    <location>
        <begin position="35"/>
        <end position="155"/>
    </location>
</feature>
<comment type="caution">
    <text evidence="2">The sequence shown here is derived from an EMBL/GenBank/DDBJ whole genome shotgun (WGS) entry which is preliminary data.</text>
</comment>
<proteinExistence type="predicted"/>
<dbReference type="GO" id="GO:0016787">
    <property type="term" value="F:hydrolase activity"/>
    <property type="evidence" value="ECO:0007669"/>
    <property type="project" value="InterPro"/>
</dbReference>
<dbReference type="Pfam" id="PF07859">
    <property type="entry name" value="Abhydrolase_3"/>
    <property type="match status" value="1"/>
</dbReference>
<evidence type="ECO:0000313" key="3">
    <source>
        <dbReference type="Proteomes" id="UP000799441"/>
    </source>
</evidence>
<gene>
    <name evidence="2" type="ORF">K431DRAFT_257924</name>
</gene>
<protein>
    <submittedName>
        <fullName evidence="2">Alpha/beta-hydrolase</fullName>
    </submittedName>
</protein>
<dbReference type="Gene3D" id="3.40.50.1820">
    <property type="entry name" value="alpha/beta hydrolase"/>
    <property type="match status" value="1"/>
</dbReference>
<organism evidence="2 3">
    <name type="scientific">Polychaeton citri CBS 116435</name>
    <dbReference type="NCBI Taxonomy" id="1314669"/>
    <lineage>
        <taxon>Eukaryota</taxon>
        <taxon>Fungi</taxon>
        <taxon>Dikarya</taxon>
        <taxon>Ascomycota</taxon>
        <taxon>Pezizomycotina</taxon>
        <taxon>Dothideomycetes</taxon>
        <taxon>Dothideomycetidae</taxon>
        <taxon>Capnodiales</taxon>
        <taxon>Capnodiaceae</taxon>
        <taxon>Polychaeton</taxon>
    </lineage>
</organism>
<dbReference type="InterPro" id="IPR050466">
    <property type="entry name" value="Carboxylest/Gibb_receptor"/>
</dbReference>
<reference evidence="2" key="1">
    <citation type="journal article" date="2020" name="Stud. Mycol.">
        <title>101 Dothideomycetes genomes: a test case for predicting lifestyles and emergence of pathogens.</title>
        <authorList>
            <person name="Haridas S."/>
            <person name="Albert R."/>
            <person name="Binder M."/>
            <person name="Bloem J."/>
            <person name="Labutti K."/>
            <person name="Salamov A."/>
            <person name="Andreopoulos B."/>
            <person name="Baker S."/>
            <person name="Barry K."/>
            <person name="Bills G."/>
            <person name="Bluhm B."/>
            <person name="Cannon C."/>
            <person name="Castanera R."/>
            <person name="Culley D."/>
            <person name="Daum C."/>
            <person name="Ezra D."/>
            <person name="Gonzalez J."/>
            <person name="Henrissat B."/>
            <person name="Kuo A."/>
            <person name="Liang C."/>
            <person name="Lipzen A."/>
            <person name="Lutzoni F."/>
            <person name="Magnuson J."/>
            <person name="Mondo S."/>
            <person name="Nolan M."/>
            <person name="Ohm R."/>
            <person name="Pangilinan J."/>
            <person name="Park H.-J."/>
            <person name="Ramirez L."/>
            <person name="Alfaro M."/>
            <person name="Sun H."/>
            <person name="Tritt A."/>
            <person name="Yoshinaga Y."/>
            <person name="Zwiers L.-H."/>
            <person name="Turgeon B."/>
            <person name="Goodwin S."/>
            <person name="Spatafora J."/>
            <person name="Crous P."/>
            <person name="Grigoriev I."/>
        </authorList>
    </citation>
    <scope>NUCLEOTIDE SEQUENCE</scope>
    <source>
        <strain evidence="2">CBS 116435</strain>
    </source>
</reference>
<accession>A0A9P4Q0Q3</accession>
<dbReference type="EMBL" id="MU003885">
    <property type="protein sequence ID" value="KAF2716231.1"/>
    <property type="molecule type" value="Genomic_DNA"/>
</dbReference>
<dbReference type="PANTHER" id="PTHR23024">
    <property type="entry name" value="ARYLACETAMIDE DEACETYLASE"/>
    <property type="match status" value="1"/>
</dbReference>
<dbReference type="SUPFAM" id="SSF53474">
    <property type="entry name" value="alpha/beta-Hydrolases"/>
    <property type="match status" value="1"/>
</dbReference>
<dbReference type="InterPro" id="IPR029058">
    <property type="entry name" value="AB_hydrolase_fold"/>
</dbReference>
<dbReference type="PANTHER" id="PTHR23024:SF24">
    <property type="entry name" value="ALPHA_BETA HYDROLASE FOLD-3 DOMAIN-CONTAINING PROTEIN"/>
    <property type="match status" value="1"/>
</dbReference>
<name>A0A9P4Q0Q3_9PEZI</name>
<keyword evidence="3" id="KW-1185">Reference proteome</keyword>